<evidence type="ECO:0000313" key="2">
    <source>
        <dbReference type="Proteomes" id="UP000187012"/>
    </source>
</evidence>
<dbReference type="AlphaFoldDB" id="A0A1N7RJE5"/>
<name>A0A1N7RJE5_9BURK</name>
<proteinExistence type="predicted"/>
<protein>
    <submittedName>
        <fullName evidence="1">Uncharacterized protein</fullName>
    </submittedName>
</protein>
<dbReference type="Proteomes" id="UP000187012">
    <property type="component" value="Unassembled WGS sequence"/>
</dbReference>
<organism evidence="1 2">
    <name type="scientific">Paraburkholderia ribeironis</name>
    <dbReference type="NCBI Taxonomy" id="1247936"/>
    <lineage>
        <taxon>Bacteria</taxon>
        <taxon>Pseudomonadati</taxon>
        <taxon>Pseudomonadota</taxon>
        <taxon>Betaproteobacteria</taxon>
        <taxon>Burkholderiales</taxon>
        <taxon>Burkholderiaceae</taxon>
        <taxon>Paraburkholderia</taxon>
    </lineage>
</organism>
<dbReference type="EMBL" id="CYGX02000004">
    <property type="protein sequence ID" value="SIT35233.1"/>
    <property type="molecule type" value="Genomic_DNA"/>
</dbReference>
<reference evidence="1 2" key="1">
    <citation type="submission" date="2016-12" db="EMBL/GenBank/DDBJ databases">
        <authorList>
            <person name="Song W.-J."/>
            <person name="Kurnit D.M."/>
        </authorList>
    </citation>
    <scope>NUCLEOTIDE SEQUENCE [LARGE SCALE GENOMIC DNA]</scope>
    <source>
        <strain evidence="1 2">STM7296</strain>
    </source>
</reference>
<sequence>MRMAIITHLALWLNPQYAAADQGQAGSLASFTDWLEDATQAGPLRRFAVAMHRSNLSAMWSC</sequence>
<accession>A0A1N7RJE5</accession>
<keyword evidence="2" id="KW-1185">Reference proteome</keyword>
<evidence type="ECO:0000313" key="1">
    <source>
        <dbReference type="EMBL" id="SIT35233.1"/>
    </source>
</evidence>
<gene>
    <name evidence="1" type="ORF">BN2475_40066</name>
</gene>